<dbReference type="EMBL" id="JAHRIP010041887">
    <property type="protein sequence ID" value="MEQ2297227.1"/>
    <property type="molecule type" value="Genomic_DNA"/>
</dbReference>
<dbReference type="Proteomes" id="UP001469553">
    <property type="component" value="Unassembled WGS sequence"/>
</dbReference>
<name>A0ABV0YUI2_9TELE</name>
<protein>
    <submittedName>
        <fullName evidence="1">Uncharacterized protein</fullName>
    </submittedName>
</protein>
<sequence length="109" mass="11956">MANRLQVMGQTKSGSRHLHEDHKIEACDVAWYGGAEVLPWSQAWGPDSSESAWWLGCSSWDPARPSPTQRCKAIPHWAHHLQGEPCGIGAKRIGQQTKVESSAARSPDA</sequence>
<organism evidence="1 2">
    <name type="scientific">Ameca splendens</name>
    <dbReference type="NCBI Taxonomy" id="208324"/>
    <lineage>
        <taxon>Eukaryota</taxon>
        <taxon>Metazoa</taxon>
        <taxon>Chordata</taxon>
        <taxon>Craniata</taxon>
        <taxon>Vertebrata</taxon>
        <taxon>Euteleostomi</taxon>
        <taxon>Actinopterygii</taxon>
        <taxon>Neopterygii</taxon>
        <taxon>Teleostei</taxon>
        <taxon>Neoteleostei</taxon>
        <taxon>Acanthomorphata</taxon>
        <taxon>Ovalentaria</taxon>
        <taxon>Atherinomorphae</taxon>
        <taxon>Cyprinodontiformes</taxon>
        <taxon>Goodeidae</taxon>
        <taxon>Ameca</taxon>
    </lineage>
</organism>
<evidence type="ECO:0000313" key="1">
    <source>
        <dbReference type="EMBL" id="MEQ2297227.1"/>
    </source>
</evidence>
<keyword evidence="2" id="KW-1185">Reference proteome</keyword>
<gene>
    <name evidence="1" type="ORF">AMECASPLE_032627</name>
</gene>
<evidence type="ECO:0000313" key="2">
    <source>
        <dbReference type="Proteomes" id="UP001469553"/>
    </source>
</evidence>
<accession>A0ABV0YUI2</accession>
<reference evidence="1 2" key="1">
    <citation type="submission" date="2021-06" db="EMBL/GenBank/DDBJ databases">
        <authorList>
            <person name="Palmer J.M."/>
        </authorList>
    </citation>
    <scope>NUCLEOTIDE SEQUENCE [LARGE SCALE GENOMIC DNA]</scope>
    <source>
        <strain evidence="1 2">AS_MEX2019</strain>
        <tissue evidence="1">Muscle</tissue>
    </source>
</reference>
<comment type="caution">
    <text evidence="1">The sequence shown here is derived from an EMBL/GenBank/DDBJ whole genome shotgun (WGS) entry which is preliminary data.</text>
</comment>
<proteinExistence type="predicted"/>